<dbReference type="GO" id="GO:0000785">
    <property type="term" value="C:chromatin"/>
    <property type="evidence" value="ECO:0007669"/>
    <property type="project" value="TreeGrafter"/>
</dbReference>
<evidence type="ECO:0000256" key="1">
    <source>
        <dbReference type="ARBA" id="ARBA00004123"/>
    </source>
</evidence>
<dbReference type="Proteomes" id="UP001374584">
    <property type="component" value="Unassembled WGS sequence"/>
</dbReference>
<dbReference type="GO" id="GO:0000122">
    <property type="term" value="P:negative regulation of transcription by RNA polymerase II"/>
    <property type="evidence" value="ECO:0007669"/>
    <property type="project" value="TreeGrafter"/>
</dbReference>
<evidence type="ECO:0000256" key="3">
    <source>
        <dbReference type="ARBA" id="ARBA00023242"/>
    </source>
</evidence>
<gene>
    <name evidence="5" type="ORF">VNO80_23278</name>
</gene>
<keyword evidence="3 4" id="KW-0539">Nucleus</keyword>
<dbReference type="FunFam" id="1.20.1160.11:FF:000001">
    <property type="entry name" value="Paired amphipathic helix protein Sin3"/>
    <property type="match status" value="1"/>
</dbReference>
<dbReference type="GO" id="GO:0000118">
    <property type="term" value="C:histone deacetylase complex"/>
    <property type="evidence" value="ECO:0007669"/>
    <property type="project" value="TreeGrafter"/>
</dbReference>
<dbReference type="SUPFAM" id="SSF47762">
    <property type="entry name" value="PAH2 domain"/>
    <property type="match status" value="2"/>
</dbReference>
<dbReference type="Gene3D" id="1.20.1160.11">
    <property type="entry name" value="Paired amphipathic helix"/>
    <property type="match status" value="2"/>
</dbReference>
<dbReference type="InterPro" id="IPR036600">
    <property type="entry name" value="PAH_sf"/>
</dbReference>
<dbReference type="InterPro" id="IPR003822">
    <property type="entry name" value="PAH"/>
</dbReference>
<dbReference type="GO" id="GO:0003714">
    <property type="term" value="F:transcription corepressor activity"/>
    <property type="evidence" value="ECO:0007669"/>
    <property type="project" value="InterPro"/>
</dbReference>
<organism evidence="5 6">
    <name type="scientific">Phaseolus coccineus</name>
    <name type="common">Scarlet runner bean</name>
    <name type="synonym">Phaseolus multiflorus</name>
    <dbReference type="NCBI Taxonomy" id="3886"/>
    <lineage>
        <taxon>Eukaryota</taxon>
        <taxon>Viridiplantae</taxon>
        <taxon>Streptophyta</taxon>
        <taxon>Embryophyta</taxon>
        <taxon>Tracheophyta</taxon>
        <taxon>Spermatophyta</taxon>
        <taxon>Magnoliopsida</taxon>
        <taxon>eudicotyledons</taxon>
        <taxon>Gunneridae</taxon>
        <taxon>Pentapetalae</taxon>
        <taxon>rosids</taxon>
        <taxon>fabids</taxon>
        <taxon>Fabales</taxon>
        <taxon>Fabaceae</taxon>
        <taxon>Papilionoideae</taxon>
        <taxon>50 kb inversion clade</taxon>
        <taxon>NPAAA clade</taxon>
        <taxon>indigoferoid/millettioid clade</taxon>
        <taxon>Phaseoleae</taxon>
        <taxon>Phaseolus</taxon>
    </lineage>
</organism>
<protein>
    <submittedName>
        <fullName evidence="5">Uncharacterized protein</fullName>
    </submittedName>
</protein>
<dbReference type="Pfam" id="PF02671">
    <property type="entry name" value="PAH"/>
    <property type="match status" value="2"/>
</dbReference>
<sequence>MFLKVFEYQIMSRGGKNMTKLEAREYLKKVQKKFEDKKEKFEEFLKIITDYRVHRMTVGSVVEKVEEILKDHHDLISGINDFLPKGYEILLPPKGTVQLEDAIKYVQKIKDRFGETDVIYKAFVKILTNRNKDGVSVGEVYHEASVVYVFVEKLFYGHHDLVRDFSLFLPSNDA</sequence>
<name>A0AAN9M5K6_PHACN</name>
<reference evidence="5 6" key="1">
    <citation type="submission" date="2024-01" db="EMBL/GenBank/DDBJ databases">
        <title>The genomes of 5 underutilized Papilionoideae crops provide insights into root nodulation and disease resistanc.</title>
        <authorList>
            <person name="Jiang F."/>
        </authorList>
    </citation>
    <scope>NUCLEOTIDE SEQUENCE [LARGE SCALE GENOMIC DNA]</scope>
    <source>
        <strain evidence="5">JINMINGXINNONG_FW02</strain>
        <tissue evidence="5">Leaves</tissue>
    </source>
</reference>
<dbReference type="AlphaFoldDB" id="A0AAN9M5K6"/>
<dbReference type="PROSITE" id="PS51477">
    <property type="entry name" value="PAH"/>
    <property type="match status" value="2"/>
</dbReference>
<proteinExistence type="predicted"/>
<accession>A0AAN9M5K6</accession>
<evidence type="ECO:0000313" key="6">
    <source>
        <dbReference type="Proteomes" id="UP001374584"/>
    </source>
</evidence>
<keyword evidence="6" id="KW-1185">Reference proteome</keyword>
<keyword evidence="2" id="KW-0678">Repressor</keyword>
<dbReference type="PANTHER" id="PTHR12346:SF0">
    <property type="entry name" value="SIN3A, ISOFORM G"/>
    <property type="match status" value="1"/>
</dbReference>
<evidence type="ECO:0000256" key="4">
    <source>
        <dbReference type="PROSITE-ProRule" id="PRU00810"/>
    </source>
</evidence>
<dbReference type="EMBL" id="JAYMYR010000008">
    <property type="protein sequence ID" value="KAK7348675.1"/>
    <property type="molecule type" value="Genomic_DNA"/>
</dbReference>
<comment type="caution">
    <text evidence="5">The sequence shown here is derived from an EMBL/GenBank/DDBJ whole genome shotgun (WGS) entry which is preliminary data.</text>
</comment>
<comment type="subcellular location">
    <subcellularLocation>
        <location evidence="1 4">Nucleus</location>
    </subcellularLocation>
</comment>
<evidence type="ECO:0000313" key="5">
    <source>
        <dbReference type="EMBL" id="KAK7348675.1"/>
    </source>
</evidence>
<evidence type="ECO:0000256" key="2">
    <source>
        <dbReference type="ARBA" id="ARBA00022491"/>
    </source>
</evidence>
<dbReference type="InterPro" id="IPR039774">
    <property type="entry name" value="Sin3-like"/>
</dbReference>
<dbReference type="PANTHER" id="PTHR12346">
    <property type="entry name" value="SIN3B-RELATED"/>
    <property type="match status" value="1"/>
</dbReference>